<evidence type="ECO:0000259" key="1">
    <source>
        <dbReference type="Pfam" id="PF00730"/>
    </source>
</evidence>
<name>A0A1H2D637_9ACTN</name>
<dbReference type="InterPro" id="IPR003265">
    <property type="entry name" value="HhH-GPD_domain"/>
</dbReference>
<evidence type="ECO:0000313" key="3">
    <source>
        <dbReference type="Proteomes" id="UP000198688"/>
    </source>
</evidence>
<accession>A0A1H2D637</accession>
<dbReference type="NCBIfam" id="TIGR03252">
    <property type="entry name" value="HhH-GPD-type base excision DNA repair protein"/>
    <property type="match status" value="1"/>
</dbReference>
<dbReference type="OrthoDB" id="1492580at2"/>
<dbReference type="STRING" id="113562.SAMN04489716_8201"/>
<feature type="domain" description="HhH-GPD" evidence="1">
    <location>
        <begin position="25"/>
        <end position="181"/>
    </location>
</feature>
<dbReference type="Pfam" id="PF00730">
    <property type="entry name" value="HhH-GPD"/>
    <property type="match status" value="1"/>
</dbReference>
<proteinExistence type="predicted"/>
<sequence>MTFSLPVPAEANELLNRDPLAVTLGLVLDQQITLEKAFTSPWVLAQRLGHEPTAVELADFDPEALVSIFSEVPALHRFPKAMAARVQEVCRVIADEYDGDAERLWRDAPTGAELYRRIFALPGFGKQKAQIFVALLGKLCDVRPDGWRVAAGGYGEQGSYKSVADIVDAESLGRVRAYKKAVKAEAKAAQQA</sequence>
<dbReference type="AlphaFoldDB" id="A0A1H2D637"/>
<organism evidence="2 3">
    <name type="scientific">Actinoplanes derwentensis</name>
    <dbReference type="NCBI Taxonomy" id="113562"/>
    <lineage>
        <taxon>Bacteria</taxon>
        <taxon>Bacillati</taxon>
        <taxon>Actinomycetota</taxon>
        <taxon>Actinomycetes</taxon>
        <taxon>Micromonosporales</taxon>
        <taxon>Micromonosporaceae</taxon>
        <taxon>Actinoplanes</taxon>
    </lineage>
</organism>
<evidence type="ECO:0000313" key="2">
    <source>
        <dbReference type="EMBL" id="SDT78029.1"/>
    </source>
</evidence>
<dbReference type="EMBL" id="LT629758">
    <property type="protein sequence ID" value="SDT78029.1"/>
    <property type="molecule type" value="Genomic_DNA"/>
</dbReference>
<keyword evidence="3" id="KW-1185">Reference proteome</keyword>
<gene>
    <name evidence="2" type="ORF">SAMN04489716_8201</name>
</gene>
<dbReference type="SUPFAM" id="SSF48150">
    <property type="entry name" value="DNA-glycosylase"/>
    <property type="match status" value="1"/>
</dbReference>
<protein>
    <submittedName>
        <fullName evidence="2">Uncharacterized HhH-GPD family protein</fullName>
    </submittedName>
</protein>
<dbReference type="Proteomes" id="UP000198688">
    <property type="component" value="Chromosome I"/>
</dbReference>
<dbReference type="GO" id="GO:0006284">
    <property type="term" value="P:base-excision repair"/>
    <property type="evidence" value="ECO:0007669"/>
    <property type="project" value="InterPro"/>
</dbReference>
<dbReference type="InterPro" id="IPR011257">
    <property type="entry name" value="DNA_glycosylase"/>
</dbReference>
<dbReference type="RefSeq" id="WP_092553885.1">
    <property type="nucleotide sequence ID" value="NZ_BOMJ01000120.1"/>
</dbReference>
<dbReference type="InterPro" id="IPR017658">
    <property type="entry name" value="HhH-GPD_base_excis"/>
</dbReference>
<reference evidence="2 3" key="1">
    <citation type="submission" date="2016-10" db="EMBL/GenBank/DDBJ databases">
        <authorList>
            <person name="de Groot N.N."/>
        </authorList>
    </citation>
    <scope>NUCLEOTIDE SEQUENCE [LARGE SCALE GENOMIC DNA]</scope>
    <source>
        <strain evidence="2 3">DSM 43941</strain>
    </source>
</reference>
<dbReference type="GO" id="GO:0003824">
    <property type="term" value="F:catalytic activity"/>
    <property type="evidence" value="ECO:0007669"/>
    <property type="project" value="InterPro"/>
</dbReference>